<feature type="compositionally biased region" description="Basic and acidic residues" evidence="8">
    <location>
        <begin position="44"/>
        <end position="78"/>
    </location>
</feature>
<feature type="domain" description="Peroxisome membrane anchor protein Pex14p N-terminal" evidence="9">
    <location>
        <begin position="45"/>
        <end position="87"/>
    </location>
</feature>
<sequence length="381" mass="41440">MSDSDDSGSSSGIPAWQREQQQSEPQLDVESEPASQQSQEDTPTDDKLEVARRFLQDDEIKDAPREKKEEFLRGKGLEPAEIEELLGSGSAPEPAQQTARAEPVEAEPATIPTPEPHAPTPAPATTQNEISLPRISDNPPVVTYPEFLTKPTRPPPLVTANGILNTLYAFAGISTLLYGTSKFLVAPMVENLNEARTELHDATNKKLSAIIEKLESTVSEIPAPKKTGADAPKDDGTSSDPDVEDPSEMFHRDIGTQTSNPPTPPLGSYMDQKNGRWGTSLTGQGNNASADAKLKSLAQRATEIKDKCIAEAEDLAHVKSEMDLLKDDLMQLAYPAPKEFTGGLYGFRSNEPDDETKKAKDNIRRIKGVLLSTRNFPASVR</sequence>
<feature type="compositionally biased region" description="Pro residues" evidence="8">
    <location>
        <begin position="111"/>
        <end position="122"/>
    </location>
</feature>
<reference evidence="10 11" key="1">
    <citation type="submission" date="2019-12" db="EMBL/GenBank/DDBJ databases">
        <title>A genome sequence resource for the geographically widespread anthracnose pathogen Colletotrichum asianum.</title>
        <authorList>
            <person name="Meng Y."/>
        </authorList>
    </citation>
    <scope>NUCLEOTIDE SEQUENCE [LARGE SCALE GENOMIC DNA]</scope>
    <source>
        <strain evidence="10 11">ICMP 18580</strain>
    </source>
</reference>
<organism evidence="10 11">
    <name type="scientific">Colletotrichum asianum</name>
    <dbReference type="NCBI Taxonomy" id="702518"/>
    <lineage>
        <taxon>Eukaryota</taxon>
        <taxon>Fungi</taxon>
        <taxon>Dikarya</taxon>
        <taxon>Ascomycota</taxon>
        <taxon>Pezizomycotina</taxon>
        <taxon>Sordariomycetes</taxon>
        <taxon>Hypocreomycetidae</taxon>
        <taxon>Glomerellales</taxon>
        <taxon>Glomerellaceae</taxon>
        <taxon>Colletotrichum</taxon>
        <taxon>Colletotrichum gloeosporioides species complex</taxon>
    </lineage>
</organism>
<evidence type="ECO:0000313" key="10">
    <source>
        <dbReference type="EMBL" id="KAF0328153.1"/>
    </source>
</evidence>
<evidence type="ECO:0000256" key="8">
    <source>
        <dbReference type="SAM" id="MobiDB-lite"/>
    </source>
</evidence>
<accession>A0A8H3WHL0</accession>
<evidence type="ECO:0000256" key="1">
    <source>
        <dbReference type="ARBA" id="ARBA00005443"/>
    </source>
</evidence>
<evidence type="ECO:0000313" key="11">
    <source>
        <dbReference type="Proteomes" id="UP000434172"/>
    </source>
</evidence>
<comment type="function">
    <text evidence="7">Component of the PEX13-PEX14 docking complex, a translocon channel that specifically mediates the import of peroxisomal cargo proteins bound to PEX5 receptor. The PEX13-PEX14 docking complex forms a large import pore which can be opened to a diameter of about 9 nm. Mechanistically, PEX5 receptor along with cargo proteins associates with the PEX14 subunit of the PEX13-PEX14 docking complex in the cytosol, leading to the insertion of the receptor into the organelle membrane with the concomitant translocation of the cargo into the peroxisome matrix.</text>
</comment>
<dbReference type="GO" id="GO:0005778">
    <property type="term" value="C:peroxisomal membrane"/>
    <property type="evidence" value="ECO:0007669"/>
    <property type="project" value="UniProtKB-SubCell"/>
</dbReference>
<keyword evidence="11" id="KW-1185">Reference proteome</keyword>
<dbReference type="GO" id="GO:0016560">
    <property type="term" value="P:protein import into peroxisome matrix, docking"/>
    <property type="evidence" value="ECO:0007669"/>
    <property type="project" value="UniProtKB-UniRule"/>
</dbReference>
<evidence type="ECO:0000256" key="4">
    <source>
        <dbReference type="ARBA" id="ARBA00029502"/>
    </source>
</evidence>
<dbReference type="Pfam" id="PF04695">
    <property type="entry name" value="Pex14_N"/>
    <property type="match status" value="1"/>
</dbReference>
<dbReference type="OrthoDB" id="441517at2759"/>
<feature type="region of interest" description="Disordered" evidence="8">
    <location>
        <begin position="1"/>
        <end position="138"/>
    </location>
</feature>
<keyword evidence="7" id="KW-0653">Protein transport</keyword>
<dbReference type="Proteomes" id="UP000434172">
    <property type="component" value="Unassembled WGS sequence"/>
</dbReference>
<gene>
    <name evidence="10" type="ORF">GQ607_004633</name>
</gene>
<dbReference type="PANTHER" id="PTHR23058:SF5">
    <property type="entry name" value="PEROXISOMAL MEMBRANE PROTEIN PEX14"/>
    <property type="match status" value="1"/>
</dbReference>
<evidence type="ECO:0000256" key="7">
    <source>
        <dbReference type="RuleBase" id="RU367032"/>
    </source>
</evidence>
<dbReference type="PANTHER" id="PTHR23058">
    <property type="entry name" value="PEROXISOMAL MEMBRANE PROTEIN PEX14"/>
    <property type="match status" value="1"/>
</dbReference>
<feature type="compositionally biased region" description="Polar residues" evidence="8">
    <location>
        <begin position="277"/>
        <end position="288"/>
    </location>
</feature>
<dbReference type="AlphaFoldDB" id="A0A8H3WHL0"/>
<dbReference type="EMBL" id="WOWK01000019">
    <property type="protein sequence ID" value="KAF0328153.1"/>
    <property type="molecule type" value="Genomic_DNA"/>
</dbReference>
<keyword evidence="2" id="KW-0811">Translocation</keyword>
<evidence type="ECO:0000256" key="2">
    <source>
        <dbReference type="ARBA" id="ARBA00023010"/>
    </source>
</evidence>
<evidence type="ECO:0000259" key="9">
    <source>
        <dbReference type="Pfam" id="PF04695"/>
    </source>
</evidence>
<keyword evidence="7" id="KW-0472">Membrane</keyword>
<name>A0A8H3WHL0_9PEZI</name>
<feature type="region of interest" description="Disordered" evidence="8">
    <location>
        <begin position="220"/>
        <end position="288"/>
    </location>
</feature>
<dbReference type="GO" id="GO:0005102">
    <property type="term" value="F:signaling receptor binding"/>
    <property type="evidence" value="ECO:0007669"/>
    <property type="project" value="TreeGrafter"/>
</dbReference>
<evidence type="ECO:0000256" key="3">
    <source>
        <dbReference type="ARBA" id="ARBA00023140"/>
    </source>
</evidence>
<dbReference type="InterPro" id="IPR006785">
    <property type="entry name" value="Pex14_N"/>
</dbReference>
<dbReference type="InterPro" id="IPR036388">
    <property type="entry name" value="WH-like_DNA-bd_sf"/>
</dbReference>
<feature type="compositionally biased region" description="Basic and acidic residues" evidence="8">
    <location>
        <begin position="227"/>
        <end position="236"/>
    </location>
</feature>
<protein>
    <recommendedName>
        <fullName evidence="4 7">Peroxisomal membrane protein PEX14</fullName>
    </recommendedName>
    <alternativeName>
        <fullName evidence="5 7">Peroxin-14</fullName>
    </alternativeName>
</protein>
<proteinExistence type="inferred from homology"/>
<evidence type="ECO:0000256" key="5">
    <source>
        <dbReference type="ARBA" id="ARBA00029691"/>
    </source>
</evidence>
<comment type="caution">
    <text evidence="10">The sequence shown here is derived from an EMBL/GenBank/DDBJ whole genome shotgun (WGS) entry which is preliminary data.</text>
</comment>
<dbReference type="InterPro" id="IPR025655">
    <property type="entry name" value="PEX14"/>
</dbReference>
<evidence type="ECO:0000256" key="6">
    <source>
        <dbReference type="ARBA" id="ARBA00046271"/>
    </source>
</evidence>
<keyword evidence="7" id="KW-0813">Transport</keyword>
<dbReference type="GO" id="GO:1990429">
    <property type="term" value="C:peroxisomal importomer complex"/>
    <property type="evidence" value="ECO:0007669"/>
    <property type="project" value="TreeGrafter"/>
</dbReference>
<keyword evidence="3 7" id="KW-0576">Peroxisome</keyword>
<comment type="similarity">
    <text evidence="1 7">Belongs to the peroxin-14 family.</text>
</comment>
<comment type="subcellular location">
    <subcellularLocation>
        <location evidence="6 7">Peroxisome membrane</location>
    </subcellularLocation>
</comment>
<dbReference type="Gene3D" id="1.10.10.10">
    <property type="entry name" value="Winged helix-like DNA-binding domain superfamily/Winged helix DNA-binding domain"/>
    <property type="match status" value="1"/>
</dbReference>